<organism evidence="1">
    <name type="scientific">uncultured bacterium</name>
    <name type="common">gcode 4</name>
    <dbReference type="NCBI Taxonomy" id="1234023"/>
    <lineage>
        <taxon>Bacteria</taxon>
        <taxon>environmental samples</taxon>
    </lineage>
</organism>
<dbReference type="InterPro" id="IPR043993">
    <property type="entry name" value="T4SS_pilin"/>
</dbReference>
<dbReference type="EMBL" id="AMFJ01000658">
    <property type="protein sequence ID" value="EKE26800.1"/>
    <property type="molecule type" value="Genomic_DNA"/>
</dbReference>
<evidence type="ECO:0000313" key="1">
    <source>
        <dbReference type="EMBL" id="EKE26800.1"/>
    </source>
</evidence>
<protein>
    <submittedName>
        <fullName evidence="1">Uncharacterized protein</fullName>
    </submittedName>
</protein>
<proteinExistence type="predicted"/>
<dbReference type="AlphaFoldDB" id="K2GTW8"/>
<comment type="caution">
    <text evidence="1">The sequence shown here is derived from an EMBL/GenBank/DDBJ whole genome shotgun (WGS) entry which is preliminary data.</text>
</comment>
<gene>
    <name evidence="1" type="ORF">ACD_4C00142G0004</name>
</gene>
<name>K2GTW8_9BACT</name>
<dbReference type="Pfam" id="PF18895">
    <property type="entry name" value="T4SS_pilin"/>
    <property type="match status" value="1"/>
</dbReference>
<sequence length="111" mass="13025">MKKILFSFLGFFLVNIAKAEETYLWIDSEKLRKWDITMNDIPKIINSLTSFLLWLSAMISMVMIIVWAYKMAIWSLSADNKKWKETIQMWLTGLVVSLSAWFIINVIISNL</sequence>
<reference evidence="1" key="1">
    <citation type="journal article" date="2012" name="Science">
        <title>Fermentation, hydrogen, and sulfur metabolism in multiple uncultivated bacterial phyla.</title>
        <authorList>
            <person name="Wrighton K.C."/>
            <person name="Thomas B.C."/>
            <person name="Sharon I."/>
            <person name="Miller C.S."/>
            <person name="Castelle C.J."/>
            <person name="VerBerkmoes N.C."/>
            <person name="Wilkins M.J."/>
            <person name="Hettich R.L."/>
            <person name="Lipton M.S."/>
            <person name="Williams K.H."/>
            <person name="Long P.E."/>
            <person name="Banfield J.F."/>
        </authorList>
    </citation>
    <scope>NUCLEOTIDE SEQUENCE [LARGE SCALE GENOMIC DNA]</scope>
</reference>
<accession>K2GTW8</accession>